<evidence type="ECO:0000256" key="3">
    <source>
        <dbReference type="ARBA" id="ARBA00023180"/>
    </source>
</evidence>
<feature type="transmembrane region" description="Helical" evidence="5">
    <location>
        <begin position="12"/>
        <end position="34"/>
    </location>
</feature>
<evidence type="ECO:0000256" key="4">
    <source>
        <dbReference type="RuleBase" id="RU004439"/>
    </source>
</evidence>
<dbReference type="GO" id="GO:0005615">
    <property type="term" value="C:extracellular space"/>
    <property type="evidence" value="ECO:0007669"/>
    <property type="project" value="TreeGrafter"/>
</dbReference>
<organism evidence="7 8">
    <name type="scientific">Theropithecus gelada</name>
    <name type="common">Gelada baboon</name>
    <dbReference type="NCBI Taxonomy" id="9565"/>
    <lineage>
        <taxon>Eukaryota</taxon>
        <taxon>Metazoa</taxon>
        <taxon>Chordata</taxon>
        <taxon>Craniata</taxon>
        <taxon>Vertebrata</taxon>
        <taxon>Euteleostomi</taxon>
        <taxon>Mammalia</taxon>
        <taxon>Eutheria</taxon>
        <taxon>Euarchontoglires</taxon>
        <taxon>Primates</taxon>
        <taxon>Haplorrhini</taxon>
        <taxon>Catarrhini</taxon>
        <taxon>Cercopithecidae</taxon>
        <taxon>Cercopithecinae</taxon>
        <taxon>Theropithecus</taxon>
    </lineage>
</organism>
<keyword evidence="3" id="KW-0325">Glycoprotein</keyword>
<dbReference type="Pfam" id="PF00129">
    <property type="entry name" value="MHC_I"/>
    <property type="match status" value="1"/>
</dbReference>
<comment type="similarity">
    <text evidence="4">Belongs to the MHC class I family.</text>
</comment>
<evidence type="ECO:0000256" key="5">
    <source>
        <dbReference type="SAM" id="Phobius"/>
    </source>
</evidence>
<dbReference type="Gene3D" id="3.30.500.10">
    <property type="entry name" value="MHC class I-like antigen recognition-like"/>
    <property type="match status" value="1"/>
</dbReference>
<feature type="domain" description="MHC class I-like antigen recognition-like" evidence="6">
    <location>
        <begin position="23"/>
        <end position="184"/>
    </location>
</feature>
<dbReference type="PANTHER" id="PTHR16675">
    <property type="entry name" value="MHC CLASS I-RELATED"/>
    <property type="match status" value="1"/>
</dbReference>
<accession>A0A8D2F374</accession>
<keyword evidence="5" id="KW-0812">Transmembrane</keyword>
<reference evidence="7" key="1">
    <citation type="submission" date="2018-05" db="EMBL/GenBank/DDBJ databases">
        <title>Whole genome of Theropithecus gelada.</title>
        <authorList>
            <person name="Chiou K.L."/>
            <person name="Snyder-Mackler N."/>
        </authorList>
    </citation>
    <scope>NUCLEOTIDE SEQUENCE [LARGE SCALE GENOMIC DNA]</scope>
</reference>
<dbReference type="GO" id="GO:0009897">
    <property type="term" value="C:external side of plasma membrane"/>
    <property type="evidence" value="ECO:0007669"/>
    <property type="project" value="TreeGrafter"/>
</dbReference>
<keyword evidence="5" id="KW-1133">Transmembrane helix</keyword>
<name>A0A8D2F374_THEGE</name>
<dbReference type="SUPFAM" id="SSF54452">
    <property type="entry name" value="MHC antigen-recognition domain"/>
    <property type="match status" value="1"/>
</dbReference>
<dbReference type="PANTHER" id="PTHR16675:SF289">
    <property type="entry name" value="ZINC-ALPHA-2-GLYCOPROTEIN"/>
    <property type="match status" value="1"/>
</dbReference>
<keyword evidence="2" id="KW-1015">Disulfide bond</keyword>
<evidence type="ECO:0000313" key="8">
    <source>
        <dbReference type="Proteomes" id="UP000694411"/>
    </source>
</evidence>
<dbReference type="InterPro" id="IPR011161">
    <property type="entry name" value="MHC_I-like_Ag-recog"/>
</dbReference>
<dbReference type="PRINTS" id="PR01638">
    <property type="entry name" value="MHCCLASSI"/>
</dbReference>
<keyword evidence="5" id="KW-0472">Membrane</keyword>
<keyword evidence="1" id="KW-0732">Signal</keyword>
<sequence>MVAVLLSHLQIVRIVVSFFSFAGHYSLTYLYTGLSRPSKGTHRLQGTVFLNDCAFFHYNSEDGKDWEKQNQLQKAREDIFMETLNNIMEYYNNSSGSHALQERFGCEIQNNRSTGVFWKNACDGKDYVEFNKEIPAWVPLVPEAQNTKQKWEAEPVYVQQAKANLKEECPETLQKCLKYSKNILDRQRTHCFLLPSTELGKTNMISAGLRLGERRTPKPTEMWENTGKCTEHSQLIAVRVDT</sequence>
<keyword evidence="8" id="KW-1185">Reference proteome</keyword>
<dbReference type="Proteomes" id="UP000694411">
    <property type="component" value="Chromosome 3"/>
</dbReference>
<dbReference type="GO" id="GO:0002486">
    <property type="term" value="P:antigen processing and presentation of endogenous peptide antigen via MHC class I via ER pathway, TAP-independent"/>
    <property type="evidence" value="ECO:0007669"/>
    <property type="project" value="TreeGrafter"/>
</dbReference>
<dbReference type="InterPro" id="IPR037055">
    <property type="entry name" value="MHC_I-like_Ag-recog_sf"/>
</dbReference>
<dbReference type="GO" id="GO:0006955">
    <property type="term" value="P:immune response"/>
    <property type="evidence" value="ECO:0007669"/>
    <property type="project" value="TreeGrafter"/>
</dbReference>
<proteinExistence type="inferred from homology"/>
<reference evidence="7" key="3">
    <citation type="submission" date="2025-09" db="UniProtKB">
        <authorList>
            <consortium name="Ensembl"/>
        </authorList>
    </citation>
    <scope>IDENTIFICATION</scope>
</reference>
<dbReference type="AlphaFoldDB" id="A0A8D2F374"/>
<evidence type="ECO:0000259" key="6">
    <source>
        <dbReference type="Pfam" id="PF00129"/>
    </source>
</evidence>
<dbReference type="GO" id="GO:0001916">
    <property type="term" value="P:positive regulation of T cell mediated cytotoxicity"/>
    <property type="evidence" value="ECO:0007669"/>
    <property type="project" value="TreeGrafter"/>
</dbReference>
<dbReference type="FunFam" id="3.30.500.10:FF:000001">
    <property type="entry name" value="H-2 class I histocompatibility antigen, alpha chain"/>
    <property type="match status" value="1"/>
</dbReference>
<dbReference type="GO" id="GO:0002476">
    <property type="term" value="P:antigen processing and presentation of endogenous peptide antigen via MHC class Ib"/>
    <property type="evidence" value="ECO:0007669"/>
    <property type="project" value="TreeGrafter"/>
</dbReference>
<evidence type="ECO:0000256" key="1">
    <source>
        <dbReference type="ARBA" id="ARBA00022729"/>
    </source>
</evidence>
<reference evidence="7" key="2">
    <citation type="submission" date="2025-08" db="UniProtKB">
        <authorList>
            <consortium name="Ensembl"/>
        </authorList>
    </citation>
    <scope>IDENTIFICATION</scope>
</reference>
<protein>
    <recommendedName>
        <fullName evidence="6">MHC class I-like antigen recognition-like domain-containing protein</fullName>
    </recommendedName>
</protein>
<dbReference type="InterPro" id="IPR050208">
    <property type="entry name" value="MHC_class-I_related"/>
</dbReference>
<evidence type="ECO:0000313" key="7">
    <source>
        <dbReference type="Ensembl" id="ENSTGEP00000014454.1"/>
    </source>
</evidence>
<dbReference type="InterPro" id="IPR001039">
    <property type="entry name" value="MHC_I_a_a1/a2"/>
</dbReference>
<dbReference type="InterPro" id="IPR011162">
    <property type="entry name" value="MHC_I/II-like_Ag-recog"/>
</dbReference>
<evidence type="ECO:0000256" key="2">
    <source>
        <dbReference type="ARBA" id="ARBA00023157"/>
    </source>
</evidence>
<dbReference type="Ensembl" id="ENSTGET00000017319.1">
    <property type="protein sequence ID" value="ENSTGEP00000014454.1"/>
    <property type="gene ID" value="ENSTGEG00000011745.1"/>
</dbReference>